<evidence type="ECO:0000256" key="2">
    <source>
        <dbReference type="ARBA" id="ARBA00022527"/>
    </source>
</evidence>
<keyword evidence="2" id="KW-0723">Serine/threonine-protein kinase</keyword>
<evidence type="ECO:0000313" key="9">
    <source>
        <dbReference type="EMBL" id="KAF8475200.1"/>
    </source>
</evidence>
<dbReference type="SMART" id="SM00220">
    <property type="entry name" value="S_TKc"/>
    <property type="match status" value="1"/>
</dbReference>
<keyword evidence="5 9" id="KW-0418">Kinase</keyword>
<feature type="region of interest" description="Disordered" evidence="7">
    <location>
        <begin position="1"/>
        <end position="34"/>
    </location>
</feature>
<dbReference type="EC" id="2.7.11.24" evidence="1"/>
<evidence type="ECO:0000256" key="4">
    <source>
        <dbReference type="ARBA" id="ARBA00022741"/>
    </source>
</evidence>
<gene>
    <name evidence="9" type="ORF">DFH94DRAFT_672756</name>
</gene>
<feature type="compositionally biased region" description="Polar residues" evidence="7">
    <location>
        <begin position="460"/>
        <end position="469"/>
    </location>
</feature>
<dbReference type="AlphaFoldDB" id="A0A9P5K087"/>
<dbReference type="InterPro" id="IPR008271">
    <property type="entry name" value="Ser/Thr_kinase_AS"/>
</dbReference>
<organism evidence="9 10">
    <name type="scientific">Russula ochroleuca</name>
    <dbReference type="NCBI Taxonomy" id="152965"/>
    <lineage>
        <taxon>Eukaryota</taxon>
        <taxon>Fungi</taxon>
        <taxon>Dikarya</taxon>
        <taxon>Basidiomycota</taxon>
        <taxon>Agaricomycotina</taxon>
        <taxon>Agaricomycetes</taxon>
        <taxon>Russulales</taxon>
        <taxon>Russulaceae</taxon>
        <taxon>Russula</taxon>
    </lineage>
</organism>
<proteinExistence type="predicted"/>
<dbReference type="Pfam" id="PF00069">
    <property type="entry name" value="Pkinase"/>
    <property type="match status" value="1"/>
</dbReference>
<dbReference type="SUPFAM" id="SSF56112">
    <property type="entry name" value="Protein kinase-like (PK-like)"/>
    <property type="match status" value="1"/>
</dbReference>
<feature type="compositionally biased region" description="Low complexity" evidence="7">
    <location>
        <begin position="436"/>
        <end position="450"/>
    </location>
</feature>
<reference evidence="9" key="1">
    <citation type="submission" date="2019-10" db="EMBL/GenBank/DDBJ databases">
        <authorList>
            <consortium name="DOE Joint Genome Institute"/>
            <person name="Kuo A."/>
            <person name="Miyauchi S."/>
            <person name="Kiss E."/>
            <person name="Drula E."/>
            <person name="Kohler A."/>
            <person name="Sanchez-Garcia M."/>
            <person name="Andreopoulos B."/>
            <person name="Barry K.W."/>
            <person name="Bonito G."/>
            <person name="Buee M."/>
            <person name="Carver A."/>
            <person name="Chen C."/>
            <person name="Cichocki N."/>
            <person name="Clum A."/>
            <person name="Culley D."/>
            <person name="Crous P.W."/>
            <person name="Fauchery L."/>
            <person name="Girlanda M."/>
            <person name="Hayes R."/>
            <person name="Keri Z."/>
            <person name="LaButti K."/>
            <person name="Lipzen A."/>
            <person name="Lombard V."/>
            <person name="Magnuson J."/>
            <person name="Maillard F."/>
            <person name="Morin E."/>
            <person name="Murat C."/>
            <person name="Nolan M."/>
            <person name="Ohm R."/>
            <person name="Pangilinan J."/>
            <person name="Pereira M."/>
            <person name="Perotto S."/>
            <person name="Peter M."/>
            <person name="Riley R."/>
            <person name="Sitrit Y."/>
            <person name="Stielow B."/>
            <person name="Szollosi G."/>
            <person name="Zifcakova L."/>
            <person name="Stursova M."/>
            <person name="Spatafora J.W."/>
            <person name="Tedersoo L."/>
            <person name="Vaario L.-M."/>
            <person name="Yamada A."/>
            <person name="Yan M."/>
            <person name="Wang P."/>
            <person name="Xu J."/>
            <person name="Bruns T."/>
            <person name="Baldrian P."/>
            <person name="Vilgalys R."/>
            <person name="Henrissat B."/>
            <person name="Grigoriev I.V."/>
            <person name="Hibbett D."/>
            <person name="Nagy L.G."/>
            <person name="Martin F.M."/>
        </authorList>
    </citation>
    <scope>NUCLEOTIDE SEQUENCE</scope>
    <source>
        <strain evidence="9">Prilba</strain>
    </source>
</reference>
<feature type="domain" description="Protein kinase" evidence="8">
    <location>
        <begin position="78"/>
        <end position="368"/>
    </location>
</feature>
<evidence type="ECO:0000256" key="3">
    <source>
        <dbReference type="ARBA" id="ARBA00022679"/>
    </source>
</evidence>
<evidence type="ECO:0000256" key="6">
    <source>
        <dbReference type="ARBA" id="ARBA00022840"/>
    </source>
</evidence>
<name>A0A9P5K087_9AGAM</name>
<dbReference type="InterPro" id="IPR050117">
    <property type="entry name" value="MAPK"/>
</dbReference>
<dbReference type="PROSITE" id="PS01351">
    <property type="entry name" value="MAPK"/>
    <property type="match status" value="1"/>
</dbReference>
<dbReference type="InterPro" id="IPR000719">
    <property type="entry name" value="Prot_kinase_dom"/>
</dbReference>
<protein>
    <recommendedName>
        <fullName evidence="1">mitogen-activated protein kinase</fullName>
        <ecNumber evidence="1">2.7.11.24</ecNumber>
    </recommendedName>
</protein>
<sequence length="631" mass="69452">MPPDPTGEHGGPLLKAQGPPSSSGSSEGSPSSLIVARGRSRVRRISSDADPFSEEILRKRGYHSLKSFDQIFHLEKRWKLVREMGSGAYGVVISAADEISGETVAIKMVTRVFAKTTLAKRALRELALLRHFSNHENITGLIDVDGIADSFNEMYLFMEPMEADLHQIIKSGQTLTNEHVQYFTYQILRGMKYVHSASVVHRDLKPGNLLVNSDCELKICDFGLSRGFDSSPEEGATQMTEYVATRWYRAPEIMLALRRYGTAIDVWSIGCILAELLLGRPMFKGKDYVDQLNKILEILGTPSNDILRRVASERAQAYVRSLPIRKKVSFKKLIPRADPQAIDLLEKMLSFDSTTRISVSQALAHPWLAAYHDVNDEPACPQKFDRWRDIEALQTVEELRTALWDEINDFRREVRAVGAEADEQPSSLPSEMPLRSLSAPSEAPLSPQSEDLSPVVVKSRQPSASNSPLNERRTSMDERARPRMRARDPVVSYARRTSTISTHDRDSAVLAEPEGLPVAITHTPPPMGEDAGLPPSGVNAFPFPSTGPPEGYVVPARQRTTSAAAGPTGAGSRLLRTLSTVSIHESVDAGIAAEVARLNRAKETGADAPPSEMPKEIGGERDESVGENGRS</sequence>
<evidence type="ECO:0000256" key="5">
    <source>
        <dbReference type="ARBA" id="ARBA00022777"/>
    </source>
</evidence>
<reference evidence="9" key="2">
    <citation type="journal article" date="2020" name="Nat. Commun.">
        <title>Large-scale genome sequencing of mycorrhizal fungi provides insights into the early evolution of symbiotic traits.</title>
        <authorList>
            <person name="Miyauchi S."/>
            <person name="Kiss E."/>
            <person name="Kuo A."/>
            <person name="Drula E."/>
            <person name="Kohler A."/>
            <person name="Sanchez-Garcia M."/>
            <person name="Morin E."/>
            <person name="Andreopoulos B."/>
            <person name="Barry K.W."/>
            <person name="Bonito G."/>
            <person name="Buee M."/>
            <person name="Carver A."/>
            <person name="Chen C."/>
            <person name="Cichocki N."/>
            <person name="Clum A."/>
            <person name="Culley D."/>
            <person name="Crous P.W."/>
            <person name="Fauchery L."/>
            <person name="Girlanda M."/>
            <person name="Hayes R.D."/>
            <person name="Keri Z."/>
            <person name="LaButti K."/>
            <person name="Lipzen A."/>
            <person name="Lombard V."/>
            <person name="Magnuson J."/>
            <person name="Maillard F."/>
            <person name="Murat C."/>
            <person name="Nolan M."/>
            <person name="Ohm R.A."/>
            <person name="Pangilinan J."/>
            <person name="Pereira M.F."/>
            <person name="Perotto S."/>
            <person name="Peter M."/>
            <person name="Pfister S."/>
            <person name="Riley R."/>
            <person name="Sitrit Y."/>
            <person name="Stielow J.B."/>
            <person name="Szollosi G."/>
            <person name="Zifcakova L."/>
            <person name="Stursova M."/>
            <person name="Spatafora J.W."/>
            <person name="Tedersoo L."/>
            <person name="Vaario L.M."/>
            <person name="Yamada A."/>
            <person name="Yan M."/>
            <person name="Wang P."/>
            <person name="Xu J."/>
            <person name="Bruns T."/>
            <person name="Baldrian P."/>
            <person name="Vilgalys R."/>
            <person name="Dunand C."/>
            <person name="Henrissat B."/>
            <person name="Grigoriev I.V."/>
            <person name="Hibbett D."/>
            <person name="Nagy L.G."/>
            <person name="Martin F.M."/>
        </authorList>
    </citation>
    <scope>NUCLEOTIDE SEQUENCE</scope>
    <source>
        <strain evidence="9">Prilba</strain>
    </source>
</reference>
<dbReference type="Gene3D" id="3.30.200.20">
    <property type="entry name" value="Phosphorylase Kinase, domain 1"/>
    <property type="match status" value="1"/>
</dbReference>
<dbReference type="Proteomes" id="UP000759537">
    <property type="component" value="Unassembled WGS sequence"/>
</dbReference>
<dbReference type="EMBL" id="WHVB01000016">
    <property type="protein sequence ID" value="KAF8475200.1"/>
    <property type="molecule type" value="Genomic_DNA"/>
</dbReference>
<dbReference type="Gene3D" id="1.10.510.10">
    <property type="entry name" value="Transferase(Phosphotransferase) domain 1"/>
    <property type="match status" value="1"/>
</dbReference>
<dbReference type="PROSITE" id="PS50011">
    <property type="entry name" value="PROTEIN_KINASE_DOM"/>
    <property type="match status" value="1"/>
</dbReference>
<dbReference type="OrthoDB" id="192887at2759"/>
<dbReference type="GO" id="GO:0005524">
    <property type="term" value="F:ATP binding"/>
    <property type="evidence" value="ECO:0007669"/>
    <property type="project" value="UniProtKB-KW"/>
</dbReference>
<dbReference type="FunFam" id="1.10.510.10:FF:000013">
    <property type="entry name" value="Mitogen-activated protein kinase"/>
    <property type="match status" value="1"/>
</dbReference>
<dbReference type="InterPro" id="IPR011009">
    <property type="entry name" value="Kinase-like_dom_sf"/>
</dbReference>
<keyword evidence="6" id="KW-0067">ATP-binding</keyword>
<feature type="compositionally biased region" description="Low complexity" evidence="7">
    <location>
        <begin position="18"/>
        <end position="32"/>
    </location>
</feature>
<evidence type="ECO:0000256" key="1">
    <source>
        <dbReference type="ARBA" id="ARBA00012411"/>
    </source>
</evidence>
<keyword evidence="10" id="KW-1185">Reference proteome</keyword>
<accession>A0A9P5K087</accession>
<comment type="caution">
    <text evidence="9">The sequence shown here is derived from an EMBL/GenBank/DDBJ whole genome shotgun (WGS) entry which is preliminary data.</text>
</comment>
<feature type="compositionally biased region" description="Basic and acidic residues" evidence="7">
    <location>
        <begin position="613"/>
        <end position="631"/>
    </location>
</feature>
<keyword evidence="3" id="KW-0808">Transferase</keyword>
<evidence type="ECO:0000313" key="10">
    <source>
        <dbReference type="Proteomes" id="UP000759537"/>
    </source>
</evidence>
<keyword evidence="4" id="KW-0547">Nucleotide-binding</keyword>
<evidence type="ECO:0000259" key="8">
    <source>
        <dbReference type="PROSITE" id="PS50011"/>
    </source>
</evidence>
<evidence type="ECO:0000256" key="7">
    <source>
        <dbReference type="SAM" id="MobiDB-lite"/>
    </source>
</evidence>
<feature type="region of interest" description="Disordered" evidence="7">
    <location>
        <begin position="601"/>
        <end position="631"/>
    </location>
</feature>
<feature type="region of interest" description="Disordered" evidence="7">
    <location>
        <begin position="418"/>
        <end position="506"/>
    </location>
</feature>
<dbReference type="GO" id="GO:0004707">
    <property type="term" value="F:MAP kinase activity"/>
    <property type="evidence" value="ECO:0007669"/>
    <property type="project" value="UniProtKB-EC"/>
</dbReference>
<dbReference type="InterPro" id="IPR003527">
    <property type="entry name" value="MAP_kinase_CS"/>
</dbReference>
<dbReference type="PANTHER" id="PTHR24055">
    <property type="entry name" value="MITOGEN-ACTIVATED PROTEIN KINASE"/>
    <property type="match status" value="1"/>
</dbReference>
<feature type="compositionally biased region" description="Basic and acidic residues" evidence="7">
    <location>
        <begin position="470"/>
        <end position="488"/>
    </location>
</feature>
<dbReference type="PROSITE" id="PS00108">
    <property type="entry name" value="PROTEIN_KINASE_ST"/>
    <property type="match status" value="1"/>
</dbReference>